<dbReference type="OMA" id="QYPEWIS"/>
<dbReference type="Gene3D" id="2.40.70.10">
    <property type="entry name" value="Acid Proteases"/>
    <property type="match status" value="1"/>
</dbReference>
<name>A0A1S3X9P4_TOBAC</name>
<accession>A0A1S3X9P4</accession>
<dbReference type="InterPro" id="IPR043502">
    <property type="entry name" value="DNA/RNA_pol_sf"/>
</dbReference>
<evidence type="ECO:0000313" key="1">
    <source>
        <dbReference type="RefSeq" id="XP_016436529.1"/>
    </source>
</evidence>
<dbReference type="AlphaFoldDB" id="A0A1S3X9P4"/>
<dbReference type="Gene3D" id="3.10.10.10">
    <property type="entry name" value="HIV Type 1 Reverse Transcriptase, subunit A, domain 1"/>
    <property type="match status" value="1"/>
</dbReference>
<proteinExistence type="predicted"/>
<reference evidence="1" key="1">
    <citation type="submission" date="2025-08" db="UniProtKB">
        <authorList>
            <consortium name="RefSeq"/>
        </authorList>
    </citation>
    <scope>IDENTIFICATION</scope>
</reference>
<dbReference type="OrthoDB" id="2919534at2759"/>
<gene>
    <name evidence="1" type="primary">LOC107762670</name>
</gene>
<protein>
    <submittedName>
        <fullName evidence="1">Uncharacterized protein</fullName>
    </submittedName>
</protein>
<dbReference type="InterPro" id="IPR021109">
    <property type="entry name" value="Peptidase_aspartic_dom_sf"/>
</dbReference>
<dbReference type="RefSeq" id="XP_016436529.1">
    <property type="nucleotide sequence ID" value="XM_016581043.1"/>
</dbReference>
<dbReference type="PANTHER" id="PTHR33240">
    <property type="entry name" value="OS08G0508500 PROTEIN"/>
    <property type="match status" value="1"/>
</dbReference>
<dbReference type="KEGG" id="nta:107762670"/>
<sequence length="219" mass="24733">MVDDGSRACIIHPRVLMQIRLEDKIVPRCITLTGFNNAVERTSGEIVLPVLAGGVTLEMTFHVMNQETAYNAIMGRPWIHAIRAIPSSFYQIIKFPTPWEIFSIREAIKDPDVVQACKAIVEDLDTVQLDNTDSAKKAYIGHNLSEPDMPGILRDIATYRLNVDPLYPPVRQMRRKFNATINEVVSEEVDKLLANGSIRESKYPQWVANVVMVKKKNGK</sequence>
<dbReference type="CDD" id="cd00303">
    <property type="entry name" value="retropepsin_like"/>
    <property type="match status" value="1"/>
</dbReference>
<dbReference type="PaxDb" id="4097-A0A1S3X9P4"/>
<dbReference type="SUPFAM" id="SSF56672">
    <property type="entry name" value="DNA/RNA polymerases"/>
    <property type="match status" value="1"/>
</dbReference>
<dbReference type="PANTHER" id="PTHR33240:SF8">
    <property type="entry name" value="OS03G0439900 PROTEIN"/>
    <property type="match status" value="1"/>
</dbReference>
<organism evidence="1">
    <name type="scientific">Nicotiana tabacum</name>
    <name type="common">Common tobacco</name>
    <dbReference type="NCBI Taxonomy" id="4097"/>
    <lineage>
        <taxon>Eukaryota</taxon>
        <taxon>Viridiplantae</taxon>
        <taxon>Streptophyta</taxon>
        <taxon>Embryophyta</taxon>
        <taxon>Tracheophyta</taxon>
        <taxon>Spermatophyta</taxon>
        <taxon>Magnoliopsida</taxon>
        <taxon>eudicotyledons</taxon>
        <taxon>Gunneridae</taxon>
        <taxon>Pentapetalae</taxon>
        <taxon>asterids</taxon>
        <taxon>lamiids</taxon>
        <taxon>Solanales</taxon>
        <taxon>Solanaceae</taxon>
        <taxon>Nicotianoideae</taxon>
        <taxon>Nicotianeae</taxon>
        <taxon>Nicotiana</taxon>
    </lineage>
</organism>